<proteinExistence type="predicted"/>
<reference evidence="1 2" key="1">
    <citation type="submission" date="2024-02" db="EMBL/GenBank/DDBJ databases">
        <title>De novo assembly and annotation of 12 fungi associated with fruit tree decline syndrome in Ontario, Canada.</title>
        <authorList>
            <person name="Sulman M."/>
            <person name="Ellouze W."/>
            <person name="Ilyukhin E."/>
        </authorList>
    </citation>
    <scope>NUCLEOTIDE SEQUENCE [LARGE SCALE GENOMIC DNA]</scope>
    <source>
        <strain evidence="1 2">M11/M66-122</strain>
    </source>
</reference>
<protein>
    <submittedName>
        <fullName evidence="1">Uncharacterized protein</fullName>
    </submittedName>
</protein>
<gene>
    <name evidence="1" type="ORF">SLS62_002706</name>
</gene>
<name>A0AAN9UWJ8_9PEZI</name>
<evidence type="ECO:0000313" key="2">
    <source>
        <dbReference type="Proteomes" id="UP001320420"/>
    </source>
</evidence>
<sequence length="115" mass="13140">MSAYRTRLSTSHDVADAMSKLVADTNGFDEILNELSQVHRHMTVLLRHIKGSARQLSLGEIKQQDLDRTLNELKARKMGEIEGNLARLMTVHRDIWREIEQLSQSINAALDTTRE</sequence>
<dbReference type="Proteomes" id="UP001320420">
    <property type="component" value="Unassembled WGS sequence"/>
</dbReference>
<dbReference type="EMBL" id="JAKJXP020000014">
    <property type="protein sequence ID" value="KAK7755201.1"/>
    <property type="molecule type" value="Genomic_DNA"/>
</dbReference>
<keyword evidence="2" id="KW-1185">Reference proteome</keyword>
<accession>A0AAN9UWJ8</accession>
<dbReference type="AlphaFoldDB" id="A0AAN9UWJ8"/>
<comment type="caution">
    <text evidence="1">The sequence shown here is derived from an EMBL/GenBank/DDBJ whole genome shotgun (WGS) entry which is preliminary data.</text>
</comment>
<organism evidence="1 2">
    <name type="scientific">Diatrype stigma</name>
    <dbReference type="NCBI Taxonomy" id="117547"/>
    <lineage>
        <taxon>Eukaryota</taxon>
        <taxon>Fungi</taxon>
        <taxon>Dikarya</taxon>
        <taxon>Ascomycota</taxon>
        <taxon>Pezizomycotina</taxon>
        <taxon>Sordariomycetes</taxon>
        <taxon>Xylariomycetidae</taxon>
        <taxon>Xylariales</taxon>
        <taxon>Diatrypaceae</taxon>
        <taxon>Diatrype</taxon>
    </lineage>
</organism>
<evidence type="ECO:0000313" key="1">
    <source>
        <dbReference type="EMBL" id="KAK7755201.1"/>
    </source>
</evidence>